<evidence type="ECO:0000313" key="2">
    <source>
        <dbReference type="EMBL" id="POW17794.1"/>
    </source>
</evidence>
<protein>
    <submittedName>
        <fullName evidence="2">Uncharacterized protein</fullName>
    </submittedName>
</protein>
<gene>
    <name evidence="2" type="ORF">PSHT_06232</name>
</gene>
<proteinExistence type="predicted"/>
<dbReference type="GO" id="GO:0005634">
    <property type="term" value="C:nucleus"/>
    <property type="evidence" value="ECO:0007669"/>
    <property type="project" value="TreeGrafter"/>
</dbReference>
<dbReference type="VEuPathDB" id="FungiDB:PSTT_16870"/>
<dbReference type="GO" id="GO:0005737">
    <property type="term" value="C:cytoplasm"/>
    <property type="evidence" value="ECO:0007669"/>
    <property type="project" value="TreeGrafter"/>
</dbReference>
<dbReference type="GO" id="GO:0000278">
    <property type="term" value="P:mitotic cell cycle"/>
    <property type="evidence" value="ECO:0007669"/>
    <property type="project" value="TreeGrafter"/>
</dbReference>
<name>A0A2S4W7P3_9BASI</name>
<dbReference type="EMBL" id="PKSM01000072">
    <property type="protein sequence ID" value="POW17794.1"/>
    <property type="molecule type" value="Genomic_DNA"/>
</dbReference>
<keyword evidence="3" id="KW-1185">Reference proteome</keyword>
<dbReference type="GO" id="GO:0035556">
    <property type="term" value="P:intracellular signal transduction"/>
    <property type="evidence" value="ECO:0007669"/>
    <property type="project" value="TreeGrafter"/>
</dbReference>
<evidence type="ECO:0000313" key="3">
    <source>
        <dbReference type="Proteomes" id="UP000238274"/>
    </source>
</evidence>
<reference evidence="3" key="3">
    <citation type="journal article" date="2018" name="Mol. Plant Microbe Interact.">
        <title>Genome sequence resources for the wheat stripe rust pathogen (Puccinia striiformis f. sp. tritici) and the barley stripe rust pathogen (Puccinia striiformis f. sp. hordei).</title>
        <authorList>
            <person name="Xia C."/>
            <person name="Wang M."/>
            <person name="Yin C."/>
            <person name="Cornejo O.E."/>
            <person name="Hulbert S.H."/>
            <person name="Chen X."/>
        </authorList>
    </citation>
    <scope>NUCLEOTIDE SEQUENCE [LARGE SCALE GENOMIC DNA]</scope>
    <source>
        <strain evidence="3">93TX-2</strain>
    </source>
</reference>
<feature type="region of interest" description="Disordered" evidence="1">
    <location>
        <begin position="298"/>
        <end position="325"/>
    </location>
</feature>
<comment type="caution">
    <text evidence="2">The sequence shown here is derived from an EMBL/GenBank/DDBJ whole genome shotgun (WGS) entry which is preliminary data.</text>
</comment>
<dbReference type="AlphaFoldDB" id="A0A2S4W7P3"/>
<dbReference type="GO" id="GO:0072354">
    <property type="term" value="F:histone H3T3 kinase activity"/>
    <property type="evidence" value="ECO:0007669"/>
    <property type="project" value="TreeGrafter"/>
</dbReference>
<dbReference type="Pfam" id="PF12330">
    <property type="entry name" value="Haspin_kinase"/>
    <property type="match status" value="1"/>
</dbReference>
<accession>A0A2S4W7P3</accession>
<dbReference type="PANTHER" id="PTHR24419:SF18">
    <property type="entry name" value="SERINE_THREONINE-PROTEIN KINASE HASPIN"/>
    <property type="match status" value="1"/>
</dbReference>
<dbReference type="PANTHER" id="PTHR24419">
    <property type="entry name" value="INTERLEUKIN-1 RECEPTOR-ASSOCIATED KINASE"/>
    <property type="match status" value="1"/>
</dbReference>
<reference evidence="3" key="2">
    <citation type="journal article" date="2018" name="BMC Genomics">
        <title>Genomic insights into host adaptation between the wheat stripe rust pathogen (Puccinia striiformis f. sp. tritici) and the barley stripe rust pathogen (Puccinia striiformis f. sp. hordei).</title>
        <authorList>
            <person name="Xia C."/>
            <person name="Wang M."/>
            <person name="Yin C."/>
            <person name="Cornejo O.E."/>
            <person name="Hulbert S.H."/>
            <person name="Chen X."/>
        </authorList>
    </citation>
    <scope>NUCLEOTIDE SEQUENCE [LARGE SCALE GENOMIC DNA]</scope>
    <source>
        <strain evidence="3">93TX-2</strain>
    </source>
</reference>
<sequence>MIPRFVSSSSHLSLVVTSRSPFANQRWPTHKNINNNHNHGIPSLLKICNQSTVLNFTTTIDTIDRNKTVVGEGRLSSNLRTTEYFVGHHLFLNSRLVEIMDHRYHHHYMKIIPIKRLDKKSYLQNQQQLLQQQLLIQMEMRACLMRFPLETDYLDAEKEIKLNQLLGTKSIKGFIDFKGCFAVSGEYPCTLSKEWDKYRKKFPKQAENPRPGKFSTSQLYCCLVFGHAGKDLEASSLNGWQRAASILEQATSAPNRLTPPRIIHNDPKSRVKNVDDDLGELANSMQGISLARKLTSTMKDPLKPGTSGIVQEKPRNCYPKNKTRGTNTALTDHKILSTDPDRDTFGAMVNDYQFECYDLIGGYRGANGGGLGPSSSGMT</sequence>
<dbReference type="OrthoDB" id="5327538at2759"/>
<dbReference type="Gene3D" id="3.30.200.20">
    <property type="entry name" value="Phosphorylase Kinase, domain 1"/>
    <property type="match status" value="1"/>
</dbReference>
<dbReference type="VEuPathDB" id="FungiDB:PSHT_06232"/>
<evidence type="ECO:0000256" key="1">
    <source>
        <dbReference type="SAM" id="MobiDB-lite"/>
    </source>
</evidence>
<organism evidence="2 3">
    <name type="scientific">Puccinia striiformis</name>
    <dbReference type="NCBI Taxonomy" id="27350"/>
    <lineage>
        <taxon>Eukaryota</taxon>
        <taxon>Fungi</taxon>
        <taxon>Dikarya</taxon>
        <taxon>Basidiomycota</taxon>
        <taxon>Pucciniomycotina</taxon>
        <taxon>Pucciniomycetes</taxon>
        <taxon>Pucciniales</taxon>
        <taxon>Pucciniaceae</taxon>
        <taxon>Puccinia</taxon>
    </lineage>
</organism>
<reference evidence="2 3" key="1">
    <citation type="submission" date="2017-12" db="EMBL/GenBank/DDBJ databases">
        <title>Gene loss provides genomic basis for host adaptation in cereal stripe rust fungi.</title>
        <authorList>
            <person name="Xia C."/>
        </authorList>
    </citation>
    <scope>NUCLEOTIDE SEQUENCE [LARGE SCALE GENOMIC DNA]</scope>
    <source>
        <strain evidence="2 3">93TX-2</strain>
    </source>
</reference>
<dbReference type="Proteomes" id="UP000238274">
    <property type="component" value="Unassembled WGS sequence"/>
</dbReference>